<dbReference type="AlphaFoldDB" id="G3BCT1"/>
<sequence>MAAEQRKLLVQLMGNDSLISPVVRRRMPEITSHKVCKSFLVGTCPYDLFVGTKQDLGRCPKLHLEKLKLEYEYRTKKGELFPDFRYEYYMTLRRYVQDIDYTIENANKKLEHTPEEKEKISEVTKDLENLDTKIGLMQQEINYLIAENKTQMVLNQSIKLSALIEERQKLGEKARTIIENIGQSAQQKLQVCEQCGAFLSRLDSDRRLADHFIGKIHLGYVQMRSEYKELQQQYKDQT</sequence>
<reference evidence="2 3" key="1">
    <citation type="journal article" date="2011" name="Proc. Natl. Acad. Sci. U.S.A.">
        <title>Comparative genomics of xylose-fermenting fungi for enhanced biofuel production.</title>
        <authorList>
            <person name="Wohlbach D.J."/>
            <person name="Kuo A."/>
            <person name="Sato T.K."/>
            <person name="Potts K.M."/>
            <person name="Salamov A.A."/>
            <person name="LaButti K.M."/>
            <person name="Sun H."/>
            <person name="Clum A."/>
            <person name="Pangilinan J.L."/>
            <person name="Lindquist E.A."/>
            <person name="Lucas S."/>
            <person name="Lapidus A."/>
            <person name="Jin M."/>
            <person name="Gunawan C."/>
            <person name="Balan V."/>
            <person name="Dale B.E."/>
            <person name="Jeffries T.W."/>
            <person name="Zinkel R."/>
            <person name="Barry K.W."/>
            <person name="Grigoriev I.V."/>
            <person name="Gasch A.P."/>
        </authorList>
    </citation>
    <scope>NUCLEOTIDE SEQUENCE [LARGE SCALE GENOMIC DNA]</scope>
    <source>
        <strain evidence="3">ATCC 10573 / BCRC 21748 / CBS 615 / JCM 9827 / NBRC 10315 / NRRL Y-1498 / VKM Y-70</strain>
    </source>
</reference>
<dbReference type="InterPro" id="IPR004882">
    <property type="entry name" value="Luc7-rel"/>
</dbReference>
<keyword evidence="3" id="KW-1185">Reference proteome</keyword>
<dbReference type="GO" id="GO:0006376">
    <property type="term" value="P:mRNA splice site recognition"/>
    <property type="evidence" value="ECO:0007669"/>
    <property type="project" value="InterPro"/>
</dbReference>
<dbReference type="EMBL" id="GL996528">
    <property type="protein sequence ID" value="EGV60878.1"/>
    <property type="molecule type" value="Genomic_DNA"/>
</dbReference>
<dbReference type="GO" id="GO:0005685">
    <property type="term" value="C:U1 snRNP"/>
    <property type="evidence" value="ECO:0007669"/>
    <property type="project" value="InterPro"/>
</dbReference>
<accession>G3BCT1</accession>
<dbReference type="STRING" id="590646.G3BCT1"/>
<evidence type="ECO:0000256" key="1">
    <source>
        <dbReference type="ARBA" id="ARBA00005655"/>
    </source>
</evidence>
<evidence type="ECO:0000313" key="3">
    <source>
        <dbReference type="Proteomes" id="UP000000707"/>
    </source>
</evidence>
<dbReference type="PANTHER" id="PTHR12375">
    <property type="entry name" value="RNA-BINDING PROTEIN LUC7-RELATED"/>
    <property type="match status" value="1"/>
</dbReference>
<name>G3BCT1_CANTC</name>
<dbReference type="OrthoDB" id="153872at2759"/>
<organism evidence="3">
    <name type="scientific">Candida tenuis (strain ATCC 10573 / BCRC 21748 / CBS 615 / JCM 9827 / NBRC 10315 / NRRL Y-1498 / VKM Y-70)</name>
    <name type="common">Yeast</name>
    <name type="synonym">Yamadazyma tenuis</name>
    <dbReference type="NCBI Taxonomy" id="590646"/>
    <lineage>
        <taxon>Eukaryota</taxon>
        <taxon>Fungi</taxon>
        <taxon>Dikarya</taxon>
        <taxon>Ascomycota</taxon>
        <taxon>Saccharomycotina</taxon>
        <taxon>Pichiomycetes</taxon>
        <taxon>Debaryomycetaceae</taxon>
        <taxon>Yamadazyma</taxon>
    </lineage>
</organism>
<comment type="similarity">
    <text evidence="1">Belongs to the Luc7 family.</text>
</comment>
<evidence type="ECO:0008006" key="4">
    <source>
        <dbReference type="Google" id="ProtNLM"/>
    </source>
</evidence>
<proteinExistence type="inferred from homology"/>
<dbReference type="eggNOG" id="KOG0796">
    <property type="taxonomic scope" value="Eukaryota"/>
</dbReference>
<protein>
    <recommendedName>
        <fullName evidence="4">LUC7-domain-containing protein</fullName>
    </recommendedName>
</protein>
<dbReference type="Pfam" id="PF03194">
    <property type="entry name" value="LUC7"/>
    <property type="match status" value="1"/>
</dbReference>
<evidence type="ECO:0000313" key="2">
    <source>
        <dbReference type="EMBL" id="EGV60878.1"/>
    </source>
</evidence>
<dbReference type="Proteomes" id="UP000000707">
    <property type="component" value="Unassembled WGS sequence"/>
</dbReference>
<dbReference type="GO" id="GO:0003729">
    <property type="term" value="F:mRNA binding"/>
    <property type="evidence" value="ECO:0007669"/>
    <property type="project" value="InterPro"/>
</dbReference>
<gene>
    <name evidence="2" type="ORF">CANTEDRAFT_128589</name>
</gene>
<dbReference type="HOGENOM" id="CLU_030397_1_0_1"/>